<sequence>MELTFNLEELFKQDVRGLNILEFSQYIEH</sequence>
<evidence type="ECO:0000313" key="2">
    <source>
        <dbReference type="Proteomes" id="UP000006316"/>
    </source>
</evidence>
<feature type="non-terminal residue" evidence="1">
    <location>
        <position position="29"/>
    </location>
</feature>
<organism evidence="1 2">
    <name type="scientific">Neobacillus bataviensis LMG 21833</name>
    <dbReference type="NCBI Taxonomy" id="1117379"/>
    <lineage>
        <taxon>Bacteria</taxon>
        <taxon>Bacillati</taxon>
        <taxon>Bacillota</taxon>
        <taxon>Bacilli</taxon>
        <taxon>Bacillales</taxon>
        <taxon>Bacillaceae</taxon>
        <taxon>Neobacillus</taxon>
    </lineage>
</organism>
<dbReference type="EMBL" id="AJLS01000068">
    <property type="protein sequence ID" value="EKN68249.1"/>
    <property type="molecule type" value="Genomic_DNA"/>
</dbReference>
<accession>K6DIU3</accession>
<reference evidence="1 2" key="1">
    <citation type="journal article" date="2012" name="Front. Microbiol.">
        <title>Redundancy and modularity in membrane-associated dissimilatory nitrate reduction in Bacillus.</title>
        <authorList>
            <person name="Heylen K."/>
            <person name="Keltjens J."/>
        </authorList>
    </citation>
    <scope>NUCLEOTIDE SEQUENCE [LARGE SCALE GENOMIC DNA]</scope>
    <source>
        <strain evidence="2">LMG 21833T</strain>
    </source>
</reference>
<name>K6DIU3_9BACI</name>
<evidence type="ECO:0000313" key="1">
    <source>
        <dbReference type="EMBL" id="EKN68249.1"/>
    </source>
</evidence>
<keyword evidence="2" id="KW-1185">Reference proteome</keyword>
<protein>
    <submittedName>
        <fullName evidence="1">Uncharacterized protein</fullName>
    </submittedName>
</protein>
<dbReference type="AlphaFoldDB" id="K6DIU3"/>
<comment type="caution">
    <text evidence="1">The sequence shown here is derived from an EMBL/GenBank/DDBJ whole genome shotgun (WGS) entry which is preliminary data.</text>
</comment>
<proteinExistence type="predicted"/>
<gene>
    <name evidence="1" type="ORF">BABA_12395</name>
</gene>
<dbReference type="Proteomes" id="UP000006316">
    <property type="component" value="Unassembled WGS sequence"/>
</dbReference>